<dbReference type="AlphaFoldDB" id="U5EML6"/>
<protein>
    <submittedName>
        <fullName evidence="4">Putative conserved plasma membrane protein</fullName>
    </submittedName>
</protein>
<feature type="compositionally biased region" description="Low complexity" evidence="1">
    <location>
        <begin position="336"/>
        <end position="374"/>
    </location>
</feature>
<feature type="compositionally biased region" description="Acidic residues" evidence="1">
    <location>
        <begin position="316"/>
        <end position="334"/>
    </location>
</feature>
<accession>U5EML6</accession>
<evidence type="ECO:0000256" key="1">
    <source>
        <dbReference type="SAM" id="MobiDB-lite"/>
    </source>
</evidence>
<keyword evidence="3" id="KW-0732">Signal</keyword>
<keyword evidence="2" id="KW-0472">Membrane</keyword>
<name>U5EML6_9DIPT</name>
<sequence length="472" mass="52288">MNLVKCAILINILILNSSFGNPIGEANEQNNVESVAVNSTQPNNHKNLLERMQNDDRLKKFQFLLDKAALNRLTKCENNEKSSTILCNIYYEMLLNLSSIQSGDLKPIELKFSEMLKQSSADEKLCDSLGKVLPDNSAAPIEGNNKNETKKIFDFLKSQVKCLHICMPLNKDFEVEVNPFCLAINWGYSTIIQLMADASSKIAKTVENDAKPAGKSNETSPTLELSSPVYSLKAEDIKANVANATKDLTNSLPVISKQDVAENKVNPPEKLDEAKPLNENTINLPPKQPQDENKQDDDQQPDVNIFDPTETKTKDEDPEQEYSDGVDDDDDDDLMAGAGNVNANNQQNPKPILSKPSSSLNDGDSDGNSVSSPDAAPIVQQTVPDVFFQENDSNFFSYFLFLMFVCILCYIAYHNKTKVLALVLEGRRSSNGRSTGGRRKHSAAYRKLDSNLEEAITSSNDSNNRSSSQIIY</sequence>
<keyword evidence="2" id="KW-0812">Transmembrane</keyword>
<dbReference type="InterPro" id="IPR037645">
    <property type="entry name" value="KCT2"/>
</dbReference>
<organism evidence="4">
    <name type="scientific">Corethrella appendiculata</name>
    <dbReference type="NCBI Taxonomy" id="1370023"/>
    <lineage>
        <taxon>Eukaryota</taxon>
        <taxon>Metazoa</taxon>
        <taxon>Ecdysozoa</taxon>
        <taxon>Arthropoda</taxon>
        <taxon>Hexapoda</taxon>
        <taxon>Insecta</taxon>
        <taxon>Pterygota</taxon>
        <taxon>Neoptera</taxon>
        <taxon>Endopterygota</taxon>
        <taxon>Diptera</taxon>
        <taxon>Nematocera</taxon>
        <taxon>Culicoidea</taxon>
        <taxon>Chaoboridae</taxon>
        <taxon>Corethrella</taxon>
    </lineage>
</organism>
<dbReference type="PANTHER" id="PTHR16502">
    <property type="entry name" value="KERATINOCYTE-ASSOCIATED TRANSMEMBRANE PROTEIN 2"/>
    <property type="match status" value="1"/>
</dbReference>
<evidence type="ECO:0000256" key="2">
    <source>
        <dbReference type="SAM" id="Phobius"/>
    </source>
</evidence>
<keyword evidence="2" id="KW-1133">Transmembrane helix</keyword>
<feature type="transmembrane region" description="Helical" evidence="2">
    <location>
        <begin position="395"/>
        <end position="413"/>
    </location>
</feature>
<dbReference type="PANTHER" id="PTHR16502:SF0">
    <property type="entry name" value="KERATINOCYTE-ASSOCIATED TRANSMEMBRANE PROTEIN 2"/>
    <property type="match status" value="1"/>
</dbReference>
<feature type="compositionally biased region" description="Basic and acidic residues" evidence="1">
    <location>
        <begin position="259"/>
        <end position="276"/>
    </location>
</feature>
<evidence type="ECO:0000313" key="4">
    <source>
        <dbReference type="EMBL" id="JAB55438.1"/>
    </source>
</evidence>
<feature type="chain" id="PRO_5004659616" evidence="3">
    <location>
        <begin position="21"/>
        <end position="472"/>
    </location>
</feature>
<evidence type="ECO:0000256" key="3">
    <source>
        <dbReference type="SAM" id="SignalP"/>
    </source>
</evidence>
<reference evidence="4" key="1">
    <citation type="journal article" date="2014" name="Insect Biochem. Mol. Biol.">
        <title>An insight into the sialome of the frog biting fly, Corethrella appendiculata.</title>
        <authorList>
            <person name="Ribeiro J.M.C."/>
            <person name="Chagas A.C."/>
            <person name="Pham V.M."/>
            <person name="Lounibos L.P."/>
            <person name="Calvo E."/>
        </authorList>
    </citation>
    <scope>NUCLEOTIDE SEQUENCE</scope>
    <source>
        <tissue evidence="4">Salivary glands</tissue>
    </source>
</reference>
<feature type="signal peptide" evidence="3">
    <location>
        <begin position="1"/>
        <end position="20"/>
    </location>
</feature>
<proteinExistence type="evidence at transcript level"/>
<dbReference type="EMBL" id="GANO01004433">
    <property type="protein sequence ID" value="JAB55438.1"/>
    <property type="molecule type" value="mRNA"/>
</dbReference>
<dbReference type="Pfam" id="PF17818">
    <property type="entry name" value="KCT2"/>
    <property type="match status" value="1"/>
</dbReference>
<feature type="region of interest" description="Disordered" evidence="1">
    <location>
        <begin position="259"/>
        <end position="375"/>
    </location>
</feature>